<proteinExistence type="predicted"/>
<evidence type="ECO:0000313" key="1">
    <source>
        <dbReference type="EMBL" id="KFI93076.1"/>
    </source>
</evidence>
<evidence type="ECO:0000313" key="2">
    <source>
        <dbReference type="Proteomes" id="UP000029066"/>
    </source>
</evidence>
<dbReference type="Proteomes" id="UP000029066">
    <property type="component" value="Unassembled WGS sequence"/>
</dbReference>
<gene>
    <name evidence="1" type="ORF">BISA_1241</name>
</gene>
<reference evidence="1 2" key="1">
    <citation type="submission" date="2014-03" db="EMBL/GenBank/DDBJ databases">
        <title>Genomics of Bifidobacteria.</title>
        <authorList>
            <person name="Ventura M."/>
            <person name="Milani C."/>
            <person name="Lugli G.A."/>
        </authorList>
    </citation>
    <scope>NUCLEOTIDE SEQUENCE [LARGE SCALE GENOMIC DNA]</scope>
    <source>
        <strain evidence="1 2">DSM 23967</strain>
    </source>
</reference>
<dbReference type="AlphaFoldDB" id="A0A087DC26"/>
<protein>
    <submittedName>
        <fullName evidence="1">Uncharacterized protein</fullName>
    </submittedName>
</protein>
<dbReference type="OrthoDB" id="3232410at2"/>
<organism evidence="1 2">
    <name type="scientific">Bifidobacterium saguini DSM 23967</name>
    <dbReference type="NCBI Taxonomy" id="1437607"/>
    <lineage>
        <taxon>Bacteria</taxon>
        <taxon>Bacillati</taxon>
        <taxon>Actinomycetota</taxon>
        <taxon>Actinomycetes</taxon>
        <taxon>Bifidobacteriales</taxon>
        <taxon>Bifidobacteriaceae</taxon>
        <taxon>Bifidobacterium</taxon>
    </lineage>
</organism>
<sequence>MGKTTIRVAFDDPLEAAHFLQQCRRKGYDAQLEDSRPQIKRNGPALATWLKAHPGWYKVGESVNRAAANKAVLKIRNGERRGFEGGKFEARMENQDGSWLVYARYAGRTTKPRKPQAEGMEPLF</sequence>
<name>A0A087DC26_9BIFI</name>
<dbReference type="RefSeq" id="WP_033890295.1">
    <property type="nucleotide sequence ID" value="NZ_JDUT01000003.1"/>
</dbReference>
<accession>A0A087DC26</accession>
<comment type="caution">
    <text evidence="1">The sequence shown here is derived from an EMBL/GenBank/DDBJ whole genome shotgun (WGS) entry which is preliminary data.</text>
</comment>
<dbReference type="EMBL" id="JGZN01000006">
    <property type="protein sequence ID" value="KFI93076.1"/>
    <property type="molecule type" value="Genomic_DNA"/>
</dbReference>